<feature type="chain" id="PRO_5012932785" description="Lipoprotein" evidence="2">
    <location>
        <begin position="25"/>
        <end position="95"/>
    </location>
</feature>
<dbReference type="Proteomes" id="UP000186997">
    <property type="component" value="Unassembled WGS sequence"/>
</dbReference>
<dbReference type="PROSITE" id="PS51257">
    <property type="entry name" value="PROKAR_LIPOPROTEIN"/>
    <property type="match status" value="1"/>
</dbReference>
<name>A0A1R3X3R0_9RHOB</name>
<feature type="region of interest" description="Disordered" evidence="1">
    <location>
        <begin position="27"/>
        <end position="48"/>
    </location>
</feature>
<dbReference type="RefSeq" id="WP_084190776.1">
    <property type="nucleotide sequence ID" value="NZ_FTPR01000001.1"/>
</dbReference>
<organism evidence="3 4">
    <name type="scientific">Yoonia rosea</name>
    <dbReference type="NCBI Taxonomy" id="287098"/>
    <lineage>
        <taxon>Bacteria</taxon>
        <taxon>Pseudomonadati</taxon>
        <taxon>Pseudomonadota</taxon>
        <taxon>Alphaproteobacteria</taxon>
        <taxon>Rhodobacterales</taxon>
        <taxon>Paracoccaceae</taxon>
        <taxon>Yoonia</taxon>
    </lineage>
</organism>
<dbReference type="STRING" id="287098.SAMN05421665_2042"/>
<evidence type="ECO:0008006" key="5">
    <source>
        <dbReference type="Google" id="ProtNLM"/>
    </source>
</evidence>
<protein>
    <recommendedName>
        <fullName evidence="5">Lipoprotein</fullName>
    </recommendedName>
</protein>
<accession>A0A1R3X3R0</accession>
<keyword evidence="4" id="KW-1185">Reference proteome</keyword>
<gene>
    <name evidence="3" type="ORF">SAMN05421665_2042</name>
</gene>
<proteinExistence type="predicted"/>
<evidence type="ECO:0000256" key="1">
    <source>
        <dbReference type="SAM" id="MobiDB-lite"/>
    </source>
</evidence>
<evidence type="ECO:0000313" key="4">
    <source>
        <dbReference type="Proteomes" id="UP000186997"/>
    </source>
</evidence>
<dbReference type="AlphaFoldDB" id="A0A1R3X3R0"/>
<dbReference type="OrthoDB" id="7691501at2"/>
<sequence length="95" mass="10049">MIRAALLWSVLLAAACTPMTPERAAERCEERARAAQGPEIDLGIGANSESGLRTSGTLSISVDAMRGLDPIAVYESCVLNLTGEAPTRPPRLRAI</sequence>
<evidence type="ECO:0000313" key="3">
    <source>
        <dbReference type="EMBL" id="SIT85362.1"/>
    </source>
</evidence>
<dbReference type="EMBL" id="FTPR01000001">
    <property type="protein sequence ID" value="SIT85362.1"/>
    <property type="molecule type" value="Genomic_DNA"/>
</dbReference>
<keyword evidence="2" id="KW-0732">Signal</keyword>
<evidence type="ECO:0000256" key="2">
    <source>
        <dbReference type="SAM" id="SignalP"/>
    </source>
</evidence>
<reference evidence="4" key="1">
    <citation type="submission" date="2017-01" db="EMBL/GenBank/DDBJ databases">
        <authorList>
            <person name="Varghese N."/>
            <person name="Submissions S."/>
        </authorList>
    </citation>
    <scope>NUCLEOTIDE SEQUENCE [LARGE SCALE GENOMIC DNA]</scope>
    <source>
        <strain evidence="4">DSM 29591</strain>
    </source>
</reference>
<feature type="signal peptide" evidence="2">
    <location>
        <begin position="1"/>
        <end position="24"/>
    </location>
</feature>